<dbReference type="OrthoDB" id="10255543at2759"/>
<evidence type="ECO:0000256" key="2">
    <source>
        <dbReference type="ARBA" id="ARBA00023157"/>
    </source>
</evidence>
<dbReference type="InterPro" id="IPR032942">
    <property type="entry name" value="BPI/LBP/Plunc"/>
</dbReference>
<organism evidence="7">
    <name type="scientific">Thelazia callipaeda</name>
    <name type="common">Oriental eyeworm</name>
    <name type="synonym">Parasitic nematode</name>
    <dbReference type="NCBI Taxonomy" id="103827"/>
    <lineage>
        <taxon>Eukaryota</taxon>
        <taxon>Metazoa</taxon>
        <taxon>Ecdysozoa</taxon>
        <taxon>Nematoda</taxon>
        <taxon>Chromadorea</taxon>
        <taxon>Rhabditida</taxon>
        <taxon>Spirurina</taxon>
        <taxon>Spiruromorpha</taxon>
        <taxon>Thelazioidea</taxon>
        <taxon>Thelaziidae</taxon>
        <taxon>Thelazia</taxon>
    </lineage>
</organism>
<evidence type="ECO:0000313" key="7">
    <source>
        <dbReference type="WBParaSite" id="TCLT_0000970201-mRNA-1"/>
    </source>
</evidence>
<evidence type="ECO:0000259" key="4">
    <source>
        <dbReference type="SMART" id="SM00329"/>
    </source>
</evidence>
<feature type="domain" description="Lipid-binding serum glycoprotein C-terminal" evidence="4">
    <location>
        <begin position="410"/>
        <end position="628"/>
    </location>
</feature>
<dbReference type="OMA" id="YLRFNEC"/>
<gene>
    <name evidence="5" type="ORF">TCLT_LOCUS9691</name>
</gene>
<dbReference type="GO" id="GO:0008289">
    <property type="term" value="F:lipid binding"/>
    <property type="evidence" value="ECO:0007669"/>
    <property type="project" value="InterPro"/>
</dbReference>
<dbReference type="Pfam" id="PF02886">
    <property type="entry name" value="LBP_BPI_CETP_C"/>
    <property type="match status" value="1"/>
</dbReference>
<evidence type="ECO:0000256" key="1">
    <source>
        <dbReference type="ARBA" id="ARBA00007292"/>
    </source>
</evidence>
<accession>A0A0N5D996</accession>
<evidence type="ECO:0000259" key="3">
    <source>
        <dbReference type="SMART" id="SM00328"/>
    </source>
</evidence>
<dbReference type="SUPFAM" id="SSF55394">
    <property type="entry name" value="Bactericidal permeability-increasing protein, BPI"/>
    <property type="match status" value="2"/>
</dbReference>
<dbReference type="InterPro" id="IPR017942">
    <property type="entry name" value="Lipid-bd_serum_glycop_N"/>
</dbReference>
<dbReference type="InterPro" id="IPR017943">
    <property type="entry name" value="Bactericidal_perm-incr_a/b_dom"/>
</dbReference>
<feature type="domain" description="Lipid-binding serum glycoprotein N-terminal" evidence="3">
    <location>
        <begin position="61"/>
        <end position="298"/>
    </location>
</feature>
<comment type="similarity">
    <text evidence="1">Belongs to the BPI/LBP/Plunc superfamily. BPI/LBP family.</text>
</comment>
<reference evidence="7" key="1">
    <citation type="submission" date="2017-02" db="UniProtKB">
        <authorList>
            <consortium name="WormBaseParasite"/>
        </authorList>
    </citation>
    <scope>IDENTIFICATION</scope>
</reference>
<keyword evidence="2" id="KW-1015">Disulfide bond</keyword>
<dbReference type="GO" id="GO:0005615">
    <property type="term" value="C:extracellular space"/>
    <property type="evidence" value="ECO:0007669"/>
    <property type="project" value="TreeGrafter"/>
</dbReference>
<dbReference type="Proteomes" id="UP000276776">
    <property type="component" value="Unassembled WGS sequence"/>
</dbReference>
<evidence type="ECO:0000313" key="6">
    <source>
        <dbReference type="Proteomes" id="UP000276776"/>
    </source>
</evidence>
<name>A0A0N5D996_THECL</name>
<dbReference type="InterPro" id="IPR001124">
    <property type="entry name" value="Lipid-bd_serum_glycop_C"/>
</dbReference>
<keyword evidence="6" id="KW-1185">Reference proteome</keyword>
<dbReference type="SMART" id="SM00329">
    <property type="entry name" value="BPI2"/>
    <property type="match status" value="1"/>
</dbReference>
<dbReference type="EMBL" id="UYYF01004856">
    <property type="protein sequence ID" value="VDN07344.1"/>
    <property type="molecule type" value="Genomic_DNA"/>
</dbReference>
<sequence length="637" mass="72371">MLTTVMGNRKLSFPCDQLYVCDLEMAFFIKFRELSFSIFKVLSLFKYFTIVTKQIAFSNNVYELRMQVLLSTSDYLFKKRTEGVVIAPQESCFPEGCVSIKGLRIIAHRNPSRVEVLPRPPNQIMFRIIDFDFHIAGTLFGQINPLLLIPITLPIYGILTVSARQLGIEAIFDIQKTTKDIPFIRMISCDLFHDFVLARIENMGLLTEIVNAKYQQEMTAKARKMLQDTLCNTVNNVIHNEMNSRLSEIPRKLSVDNLFAIFFEKSEDFKGQKKKRALKLESNHLPVYMNSQNISDAQLSNEFELIPSRRPFSIGSQYGSNIHQTTVNSRPFSAFNNQASQKSPETNITNSTWQDFLRKLAFLIISLSILDTSATLDKFFIGFDGNVNFGVRDRTEIPYKRPERLRFPGINDENNMDLLISEYTINTLFLKAHEIGALKFNISSTTPTFGNLLRTTCTLDEICMSDVVPEIGERYPNEHLEIILSITEPPKAVISTGSATITLKGHATIFVRKSSKEIGSIPFSSKIQCNISTSHHRIFGNFLCLKVCLLAIKLLGSAKVIKLDFAENTDFLGLLPQSLNGLRETIKRTLTNLMSQKLKTGLDLKSFSFNRLSNISFSLVDDAILFQANFNIERSFY</sequence>
<dbReference type="PANTHER" id="PTHR10504:SF134">
    <property type="entry name" value="BPI2 DOMAIN-CONTAINING PROTEIN"/>
    <property type="match status" value="1"/>
</dbReference>
<reference evidence="5 6" key="2">
    <citation type="submission" date="2018-11" db="EMBL/GenBank/DDBJ databases">
        <authorList>
            <consortium name="Pathogen Informatics"/>
        </authorList>
    </citation>
    <scope>NUCLEOTIDE SEQUENCE [LARGE SCALE GENOMIC DNA]</scope>
</reference>
<dbReference type="PANTHER" id="PTHR10504">
    <property type="entry name" value="BACTERICIDAL PERMEABILITY-INCREASING BPI PROTEIN-RELATED"/>
    <property type="match status" value="1"/>
</dbReference>
<dbReference type="SMART" id="SM00328">
    <property type="entry name" value="BPI1"/>
    <property type="match status" value="1"/>
</dbReference>
<dbReference type="Gene3D" id="3.15.10.10">
    <property type="entry name" value="Bactericidal permeability-increasing protein, domain 1"/>
    <property type="match status" value="1"/>
</dbReference>
<evidence type="ECO:0000313" key="5">
    <source>
        <dbReference type="EMBL" id="VDN07344.1"/>
    </source>
</evidence>
<dbReference type="STRING" id="103827.A0A0N5D996"/>
<dbReference type="AlphaFoldDB" id="A0A0N5D996"/>
<dbReference type="Gene3D" id="3.15.20.10">
    <property type="entry name" value="Bactericidal permeability-increasing protein, domain 2"/>
    <property type="match status" value="1"/>
</dbReference>
<proteinExistence type="inferred from homology"/>
<protein>
    <submittedName>
        <fullName evidence="7">BPI2 domain-containing protein</fullName>
    </submittedName>
</protein>
<dbReference type="WBParaSite" id="TCLT_0000970201-mRNA-1">
    <property type="protein sequence ID" value="TCLT_0000970201-mRNA-1"/>
    <property type="gene ID" value="TCLT_0000970201"/>
</dbReference>